<dbReference type="InParanoid" id="A0A251UI55"/>
<evidence type="ECO:0000313" key="2">
    <source>
        <dbReference type="Proteomes" id="UP000215914"/>
    </source>
</evidence>
<name>A0A251UI55_HELAN</name>
<accession>A0A251UI55</accession>
<organism evidence="1 2">
    <name type="scientific">Helianthus annuus</name>
    <name type="common">Common sunflower</name>
    <dbReference type="NCBI Taxonomy" id="4232"/>
    <lineage>
        <taxon>Eukaryota</taxon>
        <taxon>Viridiplantae</taxon>
        <taxon>Streptophyta</taxon>
        <taxon>Embryophyta</taxon>
        <taxon>Tracheophyta</taxon>
        <taxon>Spermatophyta</taxon>
        <taxon>Magnoliopsida</taxon>
        <taxon>eudicotyledons</taxon>
        <taxon>Gunneridae</taxon>
        <taxon>Pentapetalae</taxon>
        <taxon>asterids</taxon>
        <taxon>campanulids</taxon>
        <taxon>Asterales</taxon>
        <taxon>Asteraceae</taxon>
        <taxon>Asteroideae</taxon>
        <taxon>Heliantheae alliance</taxon>
        <taxon>Heliantheae</taxon>
        <taxon>Helianthus</taxon>
    </lineage>
</organism>
<gene>
    <name evidence="1" type="ORF">HannXRQ_Chr06g0177691</name>
</gene>
<sequence length="64" mass="7300">MFFVFHMAESSSSFRGPWFCRLMNVADEVIPSIPDDVAVKLWGVDKGPTNVIIHIEDGRLLMYL</sequence>
<dbReference type="AlphaFoldDB" id="A0A251UI55"/>
<keyword evidence="2" id="KW-1185">Reference proteome</keyword>
<reference evidence="2" key="1">
    <citation type="journal article" date="2017" name="Nature">
        <title>The sunflower genome provides insights into oil metabolism, flowering and Asterid evolution.</title>
        <authorList>
            <person name="Badouin H."/>
            <person name="Gouzy J."/>
            <person name="Grassa C.J."/>
            <person name="Murat F."/>
            <person name="Staton S.E."/>
            <person name="Cottret L."/>
            <person name="Lelandais-Briere C."/>
            <person name="Owens G.L."/>
            <person name="Carrere S."/>
            <person name="Mayjonade B."/>
            <person name="Legrand L."/>
            <person name="Gill N."/>
            <person name="Kane N.C."/>
            <person name="Bowers J.E."/>
            <person name="Hubner S."/>
            <person name="Bellec A."/>
            <person name="Berard A."/>
            <person name="Berges H."/>
            <person name="Blanchet N."/>
            <person name="Boniface M.C."/>
            <person name="Brunel D."/>
            <person name="Catrice O."/>
            <person name="Chaidir N."/>
            <person name="Claudel C."/>
            <person name="Donnadieu C."/>
            <person name="Faraut T."/>
            <person name="Fievet G."/>
            <person name="Helmstetter N."/>
            <person name="King M."/>
            <person name="Knapp S.J."/>
            <person name="Lai Z."/>
            <person name="Le Paslier M.C."/>
            <person name="Lippi Y."/>
            <person name="Lorenzon L."/>
            <person name="Mandel J.R."/>
            <person name="Marage G."/>
            <person name="Marchand G."/>
            <person name="Marquand E."/>
            <person name="Bret-Mestries E."/>
            <person name="Morien E."/>
            <person name="Nambeesan S."/>
            <person name="Nguyen T."/>
            <person name="Pegot-Espagnet P."/>
            <person name="Pouilly N."/>
            <person name="Raftis F."/>
            <person name="Sallet E."/>
            <person name="Schiex T."/>
            <person name="Thomas J."/>
            <person name="Vandecasteele C."/>
            <person name="Vares D."/>
            <person name="Vear F."/>
            <person name="Vautrin S."/>
            <person name="Crespi M."/>
            <person name="Mangin B."/>
            <person name="Burke J.M."/>
            <person name="Salse J."/>
            <person name="Munos S."/>
            <person name="Vincourt P."/>
            <person name="Rieseberg L.H."/>
            <person name="Langlade N.B."/>
        </authorList>
    </citation>
    <scope>NUCLEOTIDE SEQUENCE [LARGE SCALE GENOMIC DNA]</scope>
    <source>
        <strain evidence="2">cv. SF193</strain>
    </source>
</reference>
<dbReference type="Proteomes" id="UP000215914">
    <property type="component" value="Chromosome 6"/>
</dbReference>
<evidence type="ECO:0000313" key="1">
    <source>
        <dbReference type="EMBL" id="OTG23015.1"/>
    </source>
</evidence>
<protein>
    <submittedName>
        <fullName evidence="1">Uncharacterized protein</fullName>
    </submittedName>
</protein>
<proteinExistence type="predicted"/>
<dbReference type="EMBL" id="CM007895">
    <property type="protein sequence ID" value="OTG23015.1"/>
    <property type="molecule type" value="Genomic_DNA"/>
</dbReference>